<feature type="compositionally biased region" description="Basic and acidic residues" evidence="2">
    <location>
        <begin position="17"/>
        <end position="30"/>
    </location>
</feature>
<keyword evidence="5" id="KW-1185">Reference proteome</keyword>
<proteinExistence type="predicted"/>
<accession>A0A388L3Y6</accession>
<dbReference type="OrthoDB" id="531008at2759"/>
<dbReference type="InterPro" id="IPR013783">
    <property type="entry name" value="Ig-like_fold"/>
</dbReference>
<dbReference type="STRING" id="69332.A0A388L3Y6"/>
<keyword evidence="1" id="KW-0175">Coiled coil</keyword>
<dbReference type="PANTHER" id="PTHR47434">
    <property type="entry name" value="PROTEIN PTST HOMOLOG 3, CHLOROPLASTIC"/>
    <property type="match status" value="1"/>
</dbReference>
<dbReference type="InterPro" id="IPR032640">
    <property type="entry name" value="AMPK1_CBM"/>
</dbReference>
<reference evidence="4 5" key="1">
    <citation type="journal article" date="2018" name="Cell">
        <title>The Chara Genome: Secondary Complexity and Implications for Plant Terrestrialization.</title>
        <authorList>
            <person name="Nishiyama T."/>
            <person name="Sakayama H."/>
            <person name="Vries J.D."/>
            <person name="Buschmann H."/>
            <person name="Saint-Marcoux D."/>
            <person name="Ullrich K.K."/>
            <person name="Haas F.B."/>
            <person name="Vanderstraeten L."/>
            <person name="Becker D."/>
            <person name="Lang D."/>
            <person name="Vosolsobe S."/>
            <person name="Rombauts S."/>
            <person name="Wilhelmsson P.K.I."/>
            <person name="Janitza P."/>
            <person name="Kern R."/>
            <person name="Heyl A."/>
            <person name="Rumpler F."/>
            <person name="Villalobos L.I.A.C."/>
            <person name="Clay J.M."/>
            <person name="Skokan R."/>
            <person name="Toyoda A."/>
            <person name="Suzuki Y."/>
            <person name="Kagoshima H."/>
            <person name="Schijlen E."/>
            <person name="Tajeshwar N."/>
            <person name="Catarino B."/>
            <person name="Hetherington A.J."/>
            <person name="Saltykova A."/>
            <person name="Bonnot C."/>
            <person name="Breuninger H."/>
            <person name="Symeonidi A."/>
            <person name="Radhakrishnan G.V."/>
            <person name="Van Nieuwerburgh F."/>
            <person name="Deforce D."/>
            <person name="Chang C."/>
            <person name="Karol K.G."/>
            <person name="Hedrich R."/>
            <person name="Ulvskov P."/>
            <person name="Glockner G."/>
            <person name="Delwiche C.F."/>
            <person name="Petrasek J."/>
            <person name="Van de Peer Y."/>
            <person name="Friml J."/>
            <person name="Beilby M."/>
            <person name="Dolan L."/>
            <person name="Kohara Y."/>
            <person name="Sugano S."/>
            <person name="Fujiyama A."/>
            <person name="Delaux P.-M."/>
            <person name="Quint M."/>
            <person name="TheiBen G."/>
            <person name="Hagemann M."/>
            <person name="Harholt J."/>
            <person name="Dunand C."/>
            <person name="Zachgo S."/>
            <person name="Langdale J."/>
            <person name="Maumus F."/>
            <person name="Straeten D.V.D."/>
            <person name="Gould S.B."/>
            <person name="Rensing S.A."/>
        </authorList>
    </citation>
    <scope>NUCLEOTIDE SEQUENCE [LARGE SCALE GENOMIC DNA]</scope>
    <source>
        <strain evidence="4 5">S276</strain>
    </source>
</reference>
<evidence type="ECO:0000259" key="3">
    <source>
        <dbReference type="Pfam" id="PF16561"/>
    </source>
</evidence>
<feature type="compositionally biased region" description="Basic and acidic residues" evidence="2">
    <location>
        <begin position="83"/>
        <end position="96"/>
    </location>
</feature>
<dbReference type="Gene3D" id="2.60.40.10">
    <property type="entry name" value="Immunoglobulins"/>
    <property type="match status" value="1"/>
</dbReference>
<evidence type="ECO:0000256" key="2">
    <source>
        <dbReference type="SAM" id="MobiDB-lite"/>
    </source>
</evidence>
<sequence>MQRSDTSAAATRGGRVAADRIVNRSWDSAERSASAAGKRSQSSPQNYQTAHFRELRPESRPPAAASAYGGGHGGGGGLTPTPPDERGGRDGGRDARQQQGRKRGGYPEKGRGVNSEERKVVGTGREMEERGGRRRGFDGNRQDAQEELWRRKEEREGEEGEVGKRGQKHEQRGYQSTNYSFDNGGRDRDRANVGGVFEEKGYRRNGTSYPPSSPPFTSFNQQGYDEGQIGDIPADSISDRIRNLEQKLQDMKVCLQSKRQLILSDENDWRTETPEELGAASDLLEFQEDDILEMQAAVRSTRAELASLEGRMATEIREAWRLLDEKEKQLEDMELAIGELRSVRIVWPSPAIDVELAGSFNGWTQRFKMKKSEDGVFSVTLQLYPGRYEMKFIVDGHWRIDRCRPISYIGGHENNSLTVI</sequence>
<comment type="caution">
    <text evidence="4">The sequence shown here is derived from an EMBL/GenBank/DDBJ whole genome shotgun (WGS) entry which is preliminary data.</text>
</comment>
<dbReference type="InterPro" id="IPR014756">
    <property type="entry name" value="Ig_E-set"/>
</dbReference>
<dbReference type="AlphaFoldDB" id="A0A388L3Y6"/>
<evidence type="ECO:0000256" key="1">
    <source>
        <dbReference type="SAM" id="Coils"/>
    </source>
</evidence>
<gene>
    <name evidence="4" type="ORF">CBR_g23347</name>
</gene>
<protein>
    <recommendedName>
        <fullName evidence="3">AMP-activated protein kinase glycogen-binding domain-containing protein</fullName>
    </recommendedName>
</protein>
<feature type="region of interest" description="Disordered" evidence="2">
    <location>
        <begin position="1"/>
        <end position="192"/>
    </location>
</feature>
<feature type="domain" description="AMP-activated protein kinase glycogen-binding" evidence="3">
    <location>
        <begin position="343"/>
        <end position="419"/>
    </location>
</feature>
<dbReference type="SUPFAM" id="SSF81296">
    <property type="entry name" value="E set domains"/>
    <property type="match status" value="1"/>
</dbReference>
<name>A0A388L3Y6_CHABU</name>
<dbReference type="Pfam" id="PF16561">
    <property type="entry name" value="AMPK1_CBM"/>
    <property type="match status" value="1"/>
</dbReference>
<organism evidence="4 5">
    <name type="scientific">Chara braunii</name>
    <name type="common">Braun's stonewort</name>
    <dbReference type="NCBI Taxonomy" id="69332"/>
    <lineage>
        <taxon>Eukaryota</taxon>
        <taxon>Viridiplantae</taxon>
        <taxon>Streptophyta</taxon>
        <taxon>Charophyceae</taxon>
        <taxon>Charales</taxon>
        <taxon>Characeae</taxon>
        <taxon>Chara</taxon>
    </lineage>
</organism>
<dbReference type="EMBL" id="BFEA01000258">
    <property type="protein sequence ID" value="GBG77021.1"/>
    <property type="molecule type" value="Genomic_DNA"/>
</dbReference>
<evidence type="ECO:0000313" key="4">
    <source>
        <dbReference type="EMBL" id="GBG77021.1"/>
    </source>
</evidence>
<feature type="coiled-coil region" evidence="1">
    <location>
        <begin position="234"/>
        <end position="343"/>
    </location>
</feature>
<feature type="compositionally biased region" description="Gly residues" evidence="2">
    <location>
        <begin position="68"/>
        <end position="78"/>
    </location>
</feature>
<feature type="compositionally biased region" description="Polar residues" evidence="2">
    <location>
        <begin position="39"/>
        <end position="49"/>
    </location>
</feature>
<dbReference type="Gramene" id="GBG77021">
    <property type="protein sequence ID" value="GBG77021"/>
    <property type="gene ID" value="CBR_g23347"/>
</dbReference>
<evidence type="ECO:0000313" key="5">
    <source>
        <dbReference type="Proteomes" id="UP000265515"/>
    </source>
</evidence>
<dbReference type="Proteomes" id="UP000265515">
    <property type="component" value="Unassembled WGS sequence"/>
</dbReference>
<dbReference type="CDD" id="cd02859">
    <property type="entry name" value="E_set_AMPKbeta_like_N"/>
    <property type="match status" value="1"/>
</dbReference>
<feature type="compositionally biased region" description="Basic and acidic residues" evidence="2">
    <location>
        <begin position="105"/>
        <end position="172"/>
    </location>
</feature>
<dbReference type="PANTHER" id="PTHR47434:SF1">
    <property type="entry name" value="PROTEIN PTST HOMOLOG 2, CHLOROPLASTIC"/>
    <property type="match status" value="1"/>
</dbReference>